<evidence type="ECO:0000259" key="9">
    <source>
        <dbReference type="PROSITE" id="PS51192"/>
    </source>
</evidence>
<dbReference type="GO" id="GO:0043138">
    <property type="term" value="F:3'-5' DNA helicase activity"/>
    <property type="evidence" value="ECO:0000318"/>
    <property type="project" value="GO_Central"/>
</dbReference>
<evidence type="ECO:0000256" key="8">
    <source>
        <dbReference type="SAM" id="MobiDB-lite"/>
    </source>
</evidence>
<dbReference type="GeneID" id="10530452"/>
<dbReference type="GO" id="GO:0009378">
    <property type="term" value="F:four-way junction helicase activity"/>
    <property type="evidence" value="ECO:0000318"/>
    <property type="project" value="GO_Central"/>
</dbReference>
<dbReference type="EC" id="5.6.2.4" evidence="7"/>
<proteinExistence type="inferred from homology"/>
<feature type="compositionally biased region" description="Polar residues" evidence="8">
    <location>
        <begin position="764"/>
        <end position="781"/>
    </location>
</feature>
<keyword evidence="3" id="KW-0067">ATP-binding</keyword>
<feature type="domain" description="Helicase ATP-binding" evidence="9">
    <location>
        <begin position="122"/>
        <end position="314"/>
    </location>
</feature>
<sequence>MSVDPTAEETVLPFEDESHRKDHPLQGSNSSLVGDPTEDPNLSSFGDITENPLPFEDISDCHPRVDTPLEKSSRAIKNKAGQLTLGKDIVNKSREKSIEMLKQRSKMVYGGQEPKQIQLDSVIDLIHRRDTFVLAGTGIGKSRIAEMYWDLFPKYKKPIVLVLNPLDSLGDNQVEEKKNAKISAINLTKMNLNEEVEEKILKGAYSLIYLSPEVLLNNPIFTRIFFNETFQNRVSLVVVDEAHMIYVWGLVASGKSKKIFSHGRHQDRGVFRPSYGDIASRLLGINAPLLLLSATCRPQAIKAILESLKITEEAITYRNAELSRPEICIVRVPMKSSLKSCDDLLKLYGPRCCIPDDEIIPTLIYSTTQNLTMQVSKVVHEGRRIMGGHNDANSTFARRFHACSGDMSKEETTTKFAAGDFPVIACTMALGLGQNWKRVRSVIHVGRGDPASICQMIGRCGRGGSNGLAILFVEKNRRSGKNTVKEFTNPTCQTDDERMDALAVTPVCLRICFSIDNKVGYVPLSCDDPNVARERDHEIAMDFPACLCSNCKPKEAMSVIDNFRKFRTSNFDHYMETGEDLPDNPLNTPYIRMPQQPTYRLGSTKEPLDPVLEELANQLILEFGRLFNKTFDAETAEVPADHMFEIQQARVFALAVKKGLPLTEITRVIGGEMIEGQMEHLKHTVVDIYCTGSTYQVFMEGKNKRKRKHTAVDTTTPKKIPTKAEIEKERKRSKWLADQVFLEQYKLENAIRIQKRNTVPKPTEANSNAMPNQAVSSSSSS</sequence>
<dbReference type="GO" id="GO:0005524">
    <property type="term" value="F:ATP binding"/>
    <property type="evidence" value="ECO:0007669"/>
    <property type="project" value="UniProtKB-KW"/>
</dbReference>
<gene>
    <name evidence="11" type="ORF">PGTG_16579</name>
</gene>
<dbReference type="SUPFAM" id="SSF52540">
    <property type="entry name" value="P-loop containing nucleoside triphosphate hydrolases"/>
    <property type="match status" value="1"/>
</dbReference>
<dbReference type="VEuPathDB" id="FungiDB:PGTG_16579"/>
<dbReference type="Pfam" id="PF00271">
    <property type="entry name" value="Helicase_C"/>
    <property type="match status" value="1"/>
</dbReference>
<dbReference type="GO" id="GO:0000724">
    <property type="term" value="P:double-strand break repair via homologous recombination"/>
    <property type="evidence" value="ECO:0000318"/>
    <property type="project" value="GO_Central"/>
</dbReference>
<keyword evidence="2" id="KW-0547">Nucleotide-binding</keyword>
<keyword evidence="5" id="KW-0413">Isomerase</keyword>
<feature type="region of interest" description="Disordered" evidence="8">
    <location>
        <begin position="1"/>
        <end position="49"/>
    </location>
</feature>
<evidence type="ECO:0000256" key="7">
    <source>
        <dbReference type="ARBA" id="ARBA00034808"/>
    </source>
</evidence>
<feature type="region of interest" description="Disordered" evidence="8">
    <location>
        <begin position="752"/>
        <end position="781"/>
    </location>
</feature>
<keyword evidence="4" id="KW-0238">DNA-binding</keyword>
<name>E3L1X8_PUCGT</name>
<evidence type="ECO:0000256" key="3">
    <source>
        <dbReference type="ARBA" id="ARBA00022840"/>
    </source>
</evidence>
<protein>
    <recommendedName>
        <fullName evidence="7">DNA 3'-5' helicase</fullName>
        <ecNumber evidence="7">5.6.2.4</ecNumber>
    </recommendedName>
</protein>
<dbReference type="PROSITE" id="PS51194">
    <property type="entry name" value="HELICASE_CTER"/>
    <property type="match status" value="1"/>
</dbReference>
<dbReference type="PANTHER" id="PTHR13710:SF105">
    <property type="entry name" value="ATP-DEPENDENT DNA HELICASE Q1"/>
    <property type="match status" value="1"/>
</dbReference>
<evidence type="ECO:0000313" key="12">
    <source>
        <dbReference type="Proteomes" id="UP000008783"/>
    </source>
</evidence>
<evidence type="ECO:0000259" key="10">
    <source>
        <dbReference type="PROSITE" id="PS51194"/>
    </source>
</evidence>
<dbReference type="GO" id="GO:0005694">
    <property type="term" value="C:chromosome"/>
    <property type="evidence" value="ECO:0000318"/>
    <property type="project" value="GO_Central"/>
</dbReference>
<organism evidence="11 12">
    <name type="scientific">Puccinia graminis f. sp. tritici (strain CRL 75-36-700-3 / race SCCL)</name>
    <name type="common">Black stem rust fungus</name>
    <dbReference type="NCBI Taxonomy" id="418459"/>
    <lineage>
        <taxon>Eukaryota</taxon>
        <taxon>Fungi</taxon>
        <taxon>Dikarya</taxon>
        <taxon>Basidiomycota</taxon>
        <taxon>Pucciniomycotina</taxon>
        <taxon>Pucciniomycetes</taxon>
        <taxon>Pucciniales</taxon>
        <taxon>Pucciniaceae</taxon>
        <taxon>Puccinia</taxon>
    </lineage>
</organism>
<dbReference type="Proteomes" id="UP000008783">
    <property type="component" value="Unassembled WGS sequence"/>
</dbReference>
<reference evidence="12" key="2">
    <citation type="journal article" date="2011" name="Proc. Natl. Acad. Sci. U.S.A.">
        <title>Obligate biotrophy features unraveled by the genomic analysis of rust fungi.</title>
        <authorList>
            <person name="Duplessis S."/>
            <person name="Cuomo C.A."/>
            <person name="Lin Y.-C."/>
            <person name="Aerts A."/>
            <person name="Tisserant E."/>
            <person name="Veneault-Fourrey C."/>
            <person name="Joly D.L."/>
            <person name="Hacquard S."/>
            <person name="Amselem J."/>
            <person name="Cantarel B.L."/>
            <person name="Chiu R."/>
            <person name="Coutinho P.M."/>
            <person name="Feau N."/>
            <person name="Field M."/>
            <person name="Frey P."/>
            <person name="Gelhaye E."/>
            <person name="Goldberg J."/>
            <person name="Grabherr M.G."/>
            <person name="Kodira C.D."/>
            <person name="Kohler A."/>
            <person name="Kuees U."/>
            <person name="Lindquist E.A."/>
            <person name="Lucas S.M."/>
            <person name="Mago R."/>
            <person name="Mauceli E."/>
            <person name="Morin E."/>
            <person name="Murat C."/>
            <person name="Pangilinan J.L."/>
            <person name="Park R."/>
            <person name="Pearson M."/>
            <person name="Quesneville H."/>
            <person name="Rouhier N."/>
            <person name="Sakthikumar S."/>
            <person name="Salamov A.A."/>
            <person name="Schmutz J."/>
            <person name="Selles B."/>
            <person name="Shapiro H."/>
            <person name="Tanguay P."/>
            <person name="Tuskan G.A."/>
            <person name="Henrissat B."/>
            <person name="Van de Peer Y."/>
            <person name="Rouze P."/>
            <person name="Ellis J.G."/>
            <person name="Dodds P.N."/>
            <person name="Schein J.E."/>
            <person name="Zhong S."/>
            <person name="Hamelin R.C."/>
            <person name="Grigoriev I.V."/>
            <person name="Szabo L.J."/>
            <person name="Martin F."/>
        </authorList>
    </citation>
    <scope>NUCLEOTIDE SEQUENCE [LARGE SCALE GENOMIC DNA]</scope>
    <source>
        <strain evidence="12">CRL 75-36-700-3 / race SCCL</strain>
    </source>
</reference>
<evidence type="ECO:0000256" key="4">
    <source>
        <dbReference type="ARBA" id="ARBA00023125"/>
    </source>
</evidence>
<evidence type="ECO:0000313" key="11">
    <source>
        <dbReference type="EMBL" id="EFP90553.2"/>
    </source>
</evidence>
<dbReference type="InParanoid" id="E3L1X8"/>
<comment type="catalytic activity">
    <reaction evidence="6">
        <text>Couples ATP hydrolysis with the unwinding of duplex DNA by translocating in the 3'-5' direction.</text>
        <dbReference type="EC" id="5.6.2.4"/>
    </reaction>
</comment>
<accession>E3L1X8</accession>
<dbReference type="SMART" id="SM00487">
    <property type="entry name" value="DEXDc"/>
    <property type="match status" value="1"/>
</dbReference>
<evidence type="ECO:0000256" key="5">
    <source>
        <dbReference type="ARBA" id="ARBA00023235"/>
    </source>
</evidence>
<dbReference type="HOGENOM" id="CLU_011478_1_1_1"/>
<dbReference type="InterPro" id="IPR011545">
    <property type="entry name" value="DEAD/DEAH_box_helicase_dom"/>
</dbReference>
<evidence type="ECO:0000256" key="2">
    <source>
        <dbReference type="ARBA" id="ARBA00022741"/>
    </source>
</evidence>
<dbReference type="InterPro" id="IPR001650">
    <property type="entry name" value="Helicase_C-like"/>
</dbReference>
<reference key="1">
    <citation type="submission" date="2007-01" db="EMBL/GenBank/DDBJ databases">
        <title>The Genome Sequence of Puccinia graminis f. sp. tritici Strain CRL 75-36-700-3.</title>
        <authorList>
            <consortium name="The Broad Institute Genome Sequencing Platform"/>
            <person name="Birren B."/>
            <person name="Lander E."/>
            <person name="Galagan J."/>
            <person name="Nusbaum C."/>
            <person name="Devon K."/>
            <person name="Cuomo C."/>
            <person name="Jaffe D."/>
            <person name="Butler J."/>
            <person name="Alvarez P."/>
            <person name="Gnerre S."/>
            <person name="Grabherr M."/>
            <person name="Mauceli E."/>
            <person name="Brockman W."/>
            <person name="Young S."/>
            <person name="LaButti K."/>
            <person name="Sykes S."/>
            <person name="DeCaprio D."/>
            <person name="Crawford M."/>
            <person name="Koehrsen M."/>
            <person name="Engels R."/>
            <person name="Montgomery P."/>
            <person name="Pearson M."/>
            <person name="Howarth C."/>
            <person name="Larson L."/>
            <person name="White J."/>
            <person name="Zeng Q."/>
            <person name="Kodira C."/>
            <person name="Yandava C."/>
            <person name="Alvarado L."/>
            <person name="O'Leary S."/>
            <person name="Szabo L."/>
            <person name="Dean R."/>
            <person name="Schein J."/>
        </authorList>
    </citation>
    <scope>NUCLEOTIDE SEQUENCE</scope>
    <source>
        <strain>CRL 75-36-700-3</strain>
    </source>
</reference>
<comment type="similarity">
    <text evidence="1">Belongs to the helicase family. RecQ subfamily.</text>
</comment>
<dbReference type="GO" id="GO:0006260">
    <property type="term" value="P:DNA replication"/>
    <property type="evidence" value="ECO:0000318"/>
    <property type="project" value="GO_Central"/>
</dbReference>
<dbReference type="Gene3D" id="3.40.50.300">
    <property type="entry name" value="P-loop containing nucleotide triphosphate hydrolases"/>
    <property type="match status" value="2"/>
</dbReference>
<dbReference type="AlphaFoldDB" id="E3L1X8"/>
<dbReference type="RefSeq" id="XP_003334972.2">
    <property type="nucleotide sequence ID" value="XM_003334924.2"/>
</dbReference>
<dbReference type="GO" id="GO:0003677">
    <property type="term" value="F:DNA binding"/>
    <property type="evidence" value="ECO:0007669"/>
    <property type="project" value="UniProtKB-KW"/>
</dbReference>
<dbReference type="OrthoDB" id="2503069at2759"/>
<dbReference type="PANTHER" id="PTHR13710">
    <property type="entry name" value="DNA HELICASE RECQ FAMILY MEMBER"/>
    <property type="match status" value="1"/>
</dbReference>
<evidence type="ECO:0000256" key="1">
    <source>
        <dbReference type="ARBA" id="ARBA00005446"/>
    </source>
</evidence>
<feature type="domain" description="Helicase C-terminal" evidence="10">
    <location>
        <begin position="354"/>
        <end position="503"/>
    </location>
</feature>
<dbReference type="PROSITE" id="PS51192">
    <property type="entry name" value="HELICASE_ATP_BIND_1"/>
    <property type="match status" value="1"/>
</dbReference>
<keyword evidence="12" id="KW-1185">Reference proteome</keyword>
<dbReference type="EMBL" id="DS178334">
    <property type="protein sequence ID" value="EFP90553.2"/>
    <property type="molecule type" value="Genomic_DNA"/>
</dbReference>
<dbReference type="GO" id="GO:0005737">
    <property type="term" value="C:cytoplasm"/>
    <property type="evidence" value="ECO:0000318"/>
    <property type="project" value="GO_Central"/>
</dbReference>
<dbReference type="KEGG" id="pgr:PGTG_16579"/>
<dbReference type="InterPro" id="IPR014001">
    <property type="entry name" value="Helicase_ATP-bd"/>
</dbReference>
<dbReference type="InterPro" id="IPR027417">
    <property type="entry name" value="P-loop_NTPase"/>
</dbReference>
<dbReference type="STRING" id="418459.E3L1X8"/>
<evidence type="ECO:0000256" key="6">
    <source>
        <dbReference type="ARBA" id="ARBA00034617"/>
    </source>
</evidence>
<dbReference type="Pfam" id="PF00270">
    <property type="entry name" value="DEAD"/>
    <property type="match status" value="1"/>
</dbReference>